<dbReference type="GO" id="GO:0009117">
    <property type="term" value="P:nucleotide metabolic process"/>
    <property type="evidence" value="ECO:0007669"/>
    <property type="project" value="TreeGrafter"/>
</dbReference>
<evidence type="ECO:0000256" key="3">
    <source>
        <dbReference type="PROSITE-ProRule" id="PRU00464"/>
    </source>
</evidence>
<protein>
    <submittedName>
        <fullName evidence="5">Hydrolase</fullName>
    </submittedName>
</protein>
<dbReference type="EMBL" id="AP018553">
    <property type="protein sequence ID" value="BBD73123.1"/>
    <property type="molecule type" value="Genomic_DNA"/>
</dbReference>
<dbReference type="InterPro" id="IPR001310">
    <property type="entry name" value="Histidine_triad_HIT"/>
</dbReference>
<dbReference type="PROSITE" id="PS51084">
    <property type="entry name" value="HIT_2"/>
    <property type="match status" value="1"/>
</dbReference>
<evidence type="ECO:0000259" key="4">
    <source>
        <dbReference type="PROSITE" id="PS51084"/>
    </source>
</evidence>
<dbReference type="InterPro" id="IPR019808">
    <property type="entry name" value="Histidine_triad_CS"/>
</dbReference>
<sequence>MKSFVCLFCDIVRGEAKSFVVYRDSDYTAFLDRYPISPGHTLVVPNRHFQDYVSTDEDVLMGIQPVIRRVARGVMKGLGADGVRIGTNVGRSAGQVIFHLHFHVIPTWSKGIPPRFNSFVPRKEMSDEEFEIVRSAIAEALM</sequence>
<dbReference type="PANTHER" id="PTHR46648">
    <property type="entry name" value="HIT FAMILY PROTEIN 1"/>
    <property type="match status" value="1"/>
</dbReference>
<dbReference type="GeneID" id="38667020"/>
<reference evidence="7" key="2">
    <citation type="submission" date="2018-04" db="EMBL/GenBank/DDBJ databases">
        <title>Complete genome sequence of Sulfodiicoccus acidiphilus strain HS-1.</title>
        <authorList>
            <person name="Sakai H.D."/>
            <person name="Kurosawa N."/>
        </authorList>
    </citation>
    <scope>NUCLEOTIDE SEQUENCE [LARGE SCALE GENOMIC DNA]</scope>
    <source>
        <strain evidence="7">HS-1</strain>
    </source>
</reference>
<dbReference type="PANTHER" id="PTHR46648:SF1">
    <property type="entry name" value="ADENOSINE 5'-MONOPHOSPHORAMIDASE HNT1"/>
    <property type="match status" value="1"/>
</dbReference>
<organism evidence="5 7">
    <name type="scientific">Sulfodiicoccus acidiphilus</name>
    <dbReference type="NCBI Taxonomy" id="1670455"/>
    <lineage>
        <taxon>Archaea</taxon>
        <taxon>Thermoproteota</taxon>
        <taxon>Thermoprotei</taxon>
        <taxon>Sulfolobales</taxon>
        <taxon>Sulfolobaceae</taxon>
        <taxon>Sulfodiicoccus</taxon>
    </lineage>
</organism>
<feature type="active site" description="Tele-AMP-histidine intermediate" evidence="1">
    <location>
        <position position="101"/>
    </location>
</feature>
<evidence type="ECO:0000256" key="1">
    <source>
        <dbReference type="PIRSR" id="PIRSR601310-1"/>
    </source>
</evidence>
<dbReference type="SUPFAM" id="SSF54197">
    <property type="entry name" value="HIT-like"/>
    <property type="match status" value="1"/>
</dbReference>
<feature type="short sequence motif" description="Histidine triad motif" evidence="2 3">
    <location>
        <begin position="99"/>
        <end position="103"/>
    </location>
</feature>
<evidence type="ECO:0000313" key="7">
    <source>
        <dbReference type="Proteomes" id="UP000276741"/>
    </source>
</evidence>
<dbReference type="AlphaFoldDB" id="A0A348B4M1"/>
<dbReference type="InterPro" id="IPR011146">
    <property type="entry name" value="HIT-like"/>
</dbReference>
<evidence type="ECO:0000313" key="6">
    <source>
        <dbReference type="EMBL" id="GGU00640.1"/>
    </source>
</evidence>
<keyword evidence="7" id="KW-1185">Reference proteome</keyword>
<dbReference type="KEGG" id="sacd:HS1genome_1512"/>
<reference evidence="6" key="4">
    <citation type="submission" date="2020-09" db="EMBL/GenBank/DDBJ databases">
        <authorList>
            <person name="Sun Q."/>
            <person name="Ohkuma M."/>
        </authorList>
    </citation>
    <scope>NUCLEOTIDE SEQUENCE</scope>
    <source>
        <strain evidence="6">JCM 31740</strain>
    </source>
</reference>
<dbReference type="Gene3D" id="3.30.428.10">
    <property type="entry name" value="HIT-like"/>
    <property type="match status" value="1"/>
</dbReference>
<dbReference type="GO" id="GO:0016787">
    <property type="term" value="F:hydrolase activity"/>
    <property type="evidence" value="ECO:0007669"/>
    <property type="project" value="UniProtKB-KW"/>
</dbReference>
<dbReference type="InterPro" id="IPR036265">
    <property type="entry name" value="HIT-like_sf"/>
</dbReference>
<dbReference type="PROSITE" id="PS00892">
    <property type="entry name" value="HIT_1"/>
    <property type="match status" value="1"/>
</dbReference>
<accession>A0A348B4M1</accession>
<dbReference type="Proteomes" id="UP000276741">
    <property type="component" value="Chromosome"/>
</dbReference>
<feature type="domain" description="HIT" evidence="4">
    <location>
        <begin position="7"/>
        <end position="115"/>
    </location>
</feature>
<dbReference type="RefSeq" id="WP_126450273.1">
    <property type="nucleotide sequence ID" value="NZ_AP018553.1"/>
</dbReference>
<dbReference type="EMBL" id="BMQS01000017">
    <property type="protein sequence ID" value="GGU00640.1"/>
    <property type="molecule type" value="Genomic_DNA"/>
</dbReference>
<dbReference type="CDD" id="cd01277">
    <property type="entry name" value="HINT_subgroup"/>
    <property type="match status" value="1"/>
</dbReference>
<name>A0A348B4M1_9CREN</name>
<keyword evidence="5" id="KW-0378">Hydrolase</keyword>
<evidence type="ECO:0000256" key="2">
    <source>
        <dbReference type="PIRSR" id="PIRSR601310-3"/>
    </source>
</evidence>
<dbReference type="InterPro" id="IPR039384">
    <property type="entry name" value="HINT"/>
</dbReference>
<reference evidence="5" key="3">
    <citation type="journal article" date="2019" name="BMC Res. Notes">
        <title>Complete genome sequence of the Sulfodiicoccus acidiphilus strain HS-1T, the first crenarchaeon that lacks polB3, isolated from an acidic hot spring in Ohwaku-dani, Hakone, Japan.</title>
        <authorList>
            <person name="Sakai H.D."/>
            <person name="Kurosawa N."/>
        </authorList>
    </citation>
    <scope>NUCLEOTIDE SEQUENCE</scope>
    <source>
        <strain evidence="5">HS-1</strain>
    </source>
</reference>
<evidence type="ECO:0000313" key="5">
    <source>
        <dbReference type="EMBL" id="BBD73123.1"/>
    </source>
</evidence>
<dbReference type="Proteomes" id="UP000616143">
    <property type="component" value="Unassembled WGS sequence"/>
</dbReference>
<dbReference type="PRINTS" id="PR00332">
    <property type="entry name" value="HISTRIAD"/>
</dbReference>
<dbReference type="Pfam" id="PF01230">
    <property type="entry name" value="HIT"/>
    <property type="match status" value="1"/>
</dbReference>
<proteinExistence type="predicted"/>
<reference evidence="6" key="1">
    <citation type="journal article" date="2014" name="Int. J. Syst. Evol. Microbiol.">
        <title>Complete genome sequence of Corynebacterium casei LMG S-19264T (=DSM 44701T), isolated from a smear-ripened cheese.</title>
        <authorList>
            <consortium name="US DOE Joint Genome Institute (JGI-PGF)"/>
            <person name="Walter F."/>
            <person name="Albersmeier A."/>
            <person name="Kalinowski J."/>
            <person name="Ruckert C."/>
        </authorList>
    </citation>
    <scope>NUCLEOTIDE SEQUENCE</scope>
    <source>
        <strain evidence="6">JCM 31740</strain>
    </source>
</reference>
<gene>
    <name evidence="6" type="ORF">GCM10007116_17350</name>
    <name evidence="5" type="ORF">HS1genome_1512</name>
</gene>